<organism evidence="14 15">
    <name type="scientific">Nannocystis pusilla</name>
    <dbReference type="NCBI Taxonomy" id="889268"/>
    <lineage>
        <taxon>Bacteria</taxon>
        <taxon>Pseudomonadati</taxon>
        <taxon>Myxococcota</taxon>
        <taxon>Polyangia</taxon>
        <taxon>Nannocystales</taxon>
        <taxon>Nannocystaceae</taxon>
        <taxon>Nannocystis</taxon>
    </lineage>
</organism>
<evidence type="ECO:0000256" key="2">
    <source>
        <dbReference type="ARBA" id="ARBA00005120"/>
    </source>
</evidence>
<dbReference type="CDD" id="cd00950">
    <property type="entry name" value="DHDPS"/>
    <property type="match status" value="1"/>
</dbReference>
<feature type="site" description="Part of a proton relay during catalysis" evidence="12">
    <location>
        <position position="111"/>
    </location>
</feature>
<dbReference type="InterPro" id="IPR013785">
    <property type="entry name" value="Aldolase_TIM"/>
</dbReference>
<comment type="pathway">
    <text evidence="2 12">Amino-acid biosynthesis; L-lysine biosynthesis via DAP pathway; (S)-tetrahydrodipicolinate from L-aspartate: step 3/4.</text>
</comment>
<evidence type="ECO:0000313" key="15">
    <source>
        <dbReference type="Proteomes" id="UP001139031"/>
    </source>
</evidence>
<comment type="subcellular location">
    <subcellularLocation>
        <location evidence="12">Cytoplasm</location>
    </subcellularLocation>
</comment>
<keyword evidence="6 12" id="KW-0028">Amino-acid biosynthesis</keyword>
<comment type="subunit">
    <text evidence="12">Homotetramer; dimer of dimers.</text>
</comment>
<comment type="function">
    <text evidence="1 12">Catalyzes the condensation of (S)-aspartate-beta-semialdehyde [(S)-ASA] and pyruvate to 4-hydroxy-tetrahydrodipicolinate (HTPA).</text>
</comment>
<comment type="caution">
    <text evidence="12">Was originally thought to be a dihydrodipicolinate synthase (DHDPS), catalyzing the condensation of (S)-aspartate-beta-semialdehyde [(S)-ASA] and pyruvate to dihydrodipicolinate (DHDP). However, it was shown in E.coli that the product of the enzymatic reaction is not dihydrodipicolinate but in fact (4S)-4-hydroxy-2,3,4,5-tetrahydro-(2S)-dipicolinic acid (HTPA), and that the consecutive dehydration reaction leading to DHDP is not spontaneous but catalyzed by DapB.</text>
</comment>
<evidence type="ECO:0000256" key="5">
    <source>
        <dbReference type="ARBA" id="ARBA00022490"/>
    </source>
</evidence>
<proteinExistence type="inferred from homology"/>
<accession>A0ABS7TSH7</accession>
<evidence type="ECO:0000256" key="7">
    <source>
        <dbReference type="ARBA" id="ARBA00022915"/>
    </source>
</evidence>
<feature type="active site" description="Proton donor/acceptor" evidence="12">
    <location>
        <position position="137"/>
    </location>
</feature>
<evidence type="ECO:0000256" key="13">
    <source>
        <dbReference type="PIRNR" id="PIRNR001365"/>
    </source>
</evidence>
<keyword evidence="8 12" id="KW-0457">Lysine biosynthesis</keyword>
<evidence type="ECO:0000313" key="14">
    <source>
        <dbReference type="EMBL" id="MBZ5711185.1"/>
    </source>
</evidence>
<keyword evidence="10 12" id="KW-0704">Schiff base</keyword>
<evidence type="ECO:0000256" key="9">
    <source>
        <dbReference type="ARBA" id="ARBA00023239"/>
    </source>
</evidence>
<feature type="site" description="Part of a proton relay during catalysis" evidence="12">
    <location>
        <position position="48"/>
    </location>
</feature>
<evidence type="ECO:0000256" key="11">
    <source>
        <dbReference type="ARBA" id="ARBA00047836"/>
    </source>
</evidence>
<keyword evidence="9 12" id="KW-0456">Lyase</keyword>
<evidence type="ECO:0000256" key="8">
    <source>
        <dbReference type="ARBA" id="ARBA00023154"/>
    </source>
</evidence>
<keyword evidence="15" id="KW-1185">Reference proteome</keyword>
<dbReference type="PROSITE" id="PS00665">
    <property type="entry name" value="DHDPS_1"/>
    <property type="match status" value="1"/>
</dbReference>
<comment type="caution">
    <text evidence="14">The sequence shown here is derived from an EMBL/GenBank/DDBJ whole genome shotgun (WGS) entry which is preliminary data.</text>
</comment>
<protein>
    <recommendedName>
        <fullName evidence="4 12">4-hydroxy-tetrahydrodipicolinate synthase</fullName>
        <shortName evidence="12">HTPA synthase</shortName>
        <ecNumber evidence="4 12">4.3.3.7</ecNumber>
    </recommendedName>
</protein>
<evidence type="ECO:0000256" key="12">
    <source>
        <dbReference type="HAMAP-Rule" id="MF_00418"/>
    </source>
</evidence>
<dbReference type="Proteomes" id="UP001139031">
    <property type="component" value="Unassembled WGS sequence"/>
</dbReference>
<dbReference type="Gene3D" id="3.20.20.70">
    <property type="entry name" value="Aldolase class I"/>
    <property type="match status" value="1"/>
</dbReference>
<name>A0ABS7TSH7_9BACT</name>
<dbReference type="InterPro" id="IPR005263">
    <property type="entry name" value="DapA"/>
</dbReference>
<sequence>MFRGALTALITPMRRSSGGALELDEPAIVALAESQIAAGIHGLVPCGTTGEASTLSVAEHLRVVELVVKTARGRVPVLAGAGANDTAKAVELARACKAAGADGTLQVTPYYNRPTQAGLVAHFRAVAEASGLPVVVYNVPGRTGVDLQAETVAELAAIPGIVGIKEATADLNRAARLRELLHQRPQFALLSGDDFTVFPFLALGGHGVISVTSNVAPQWVAGLCDAAAAGRWDDARAVHDRHYPLARALFGQPNPIPVKAAVALQGRCAGDLRLPLVAIDPTSREGLALADTLRTLGLLS</sequence>
<dbReference type="InterPro" id="IPR020624">
    <property type="entry name" value="Schiff_base-form_aldolases_CS"/>
</dbReference>
<feature type="binding site" evidence="12">
    <location>
        <position position="209"/>
    </location>
    <ligand>
        <name>pyruvate</name>
        <dbReference type="ChEBI" id="CHEBI:15361"/>
    </ligand>
</feature>
<dbReference type="GO" id="GO:0008840">
    <property type="term" value="F:4-hydroxy-tetrahydrodipicolinate synthase activity"/>
    <property type="evidence" value="ECO:0007669"/>
    <property type="project" value="UniProtKB-EC"/>
</dbReference>
<dbReference type="SMART" id="SM01130">
    <property type="entry name" value="DHDPS"/>
    <property type="match status" value="1"/>
</dbReference>
<dbReference type="SUPFAM" id="SSF51569">
    <property type="entry name" value="Aldolase"/>
    <property type="match status" value="1"/>
</dbReference>
<evidence type="ECO:0000256" key="4">
    <source>
        <dbReference type="ARBA" id="ARBA00012086"/>
    </source>
</evidence>
<dbReference type="EMBL" id="JAIRAU010000024">
    <property type="protein sequence ID" value="MBZ5711185.1"/>
    <property type="molecule type" value="Genomic_DNA"/>
</dbReference>
<dbReference type="InterPro" id="IPR020625">
    <property type="entry name" value="Schiff_base-form_aldolases_AS"/>
</dbReference>
<evidence type="ECO:0000256" key="6">
    <source>
        <dbReference type="ARBA" id="ARBA00022605"/>
    </source>
</evidence>
<reference evidence="14" key="1">
    <citation type="submission" date="2021-08" db="EMBL/GenBank/DDBJ databases">
        <authorList>
            <person name="Stevens D.C."/>
        </authorList>
    </citation>
    <scope>NUCLEOTIDE SEQUENCE</scope>
    <source>
        <strain evidence="14">DSM 53165</strain>
    </source>
</reference>
<dbReference type="NCBIfam" id="TIGR00674">
    <property type="entry name" value="dapA"/>
    <property type="match status" value="1"/>
</dbReference>
<comment type="similarity">
    <text evidence="3 12 13">Belongs to the DapA family.</text>
</comment>
<dbReference type="PROSITE" id="PS00666">
    <property type="entry name" value="DHDPS_2"/>
    <property type="match status" value="1"/>
</dbReference>
<dbReference type="HAMAP" id="MF_00418">
    <property type="entry name" value="DapA"/>
    <property type="match status" value="1"/>
</dbReference>
<dbReference type="PRINTS" id="PR00146">
    <property type="entry name" value="DHPICSNTHASE"/>
</dbReference>
<dbReference type="EC" id="4.3.3.7" evidence="4 12"/>
<dbReference type="PANTHER" id="PTHR12128">
    <property type="entry name" value="DIHYDRODIPICOLINATE SYNTHASE"/>
    <property type="match status" value="1"/>
</dbReference>
<feature type="active site" description="Schiff-base intermediate with substrate" evidence="12">
    <location>
        <position position="165"/>
    </location>
</feature>
<evidence type="ECO:0000256" key="10">
    <source>
        <dbReference type="ARBA" id="ARBA00023270"/>
    </source>
</evidence>
<evidence type="ECO:0000256" key="3">
    <source>
        <dbReference type="ARBA" id="ARBA00007592"/>
    </source>
</evidence>
<comment type="catalytic activity">
    <reaction evidence="11 12">
        <text>L-aspartate 4-semialdehyde + pyruvate = (2S,4S)-4-hydroxy-2,3,4,5-tetrahydrodipicolinate + H2O + H(+)</text>
        <dbReference type="Rhea" id="RHEA:34171"/>
        <dbReference type="ChEBI" id="CHEBI:15361"/>
        <dbReference type="ChEBI" id="CHEBI:15377"/>
        <dbReference type="ChEBI" id="CHEBI:15378"/>
        <dbReference type="ChEBI" id="CHEBI:67139"/>
        <dbReference type="ChEBI" id="CHEBI:537519"/>
        <dbReference type="EC" id="4.3.3.7"/>
    </reaction>
</comment>
<gene>
    <name evidence="12 14" type="primary">dapA</name>
    <name evidence="14" type="ORF">K7C98_18210</name>
</gene>
<keyword evidence="5 12" id="KW-0963">Cytoplasm</keyword>
<evidence type="ECO:0000256" key="1">
    <source>
        <dbReference type="ARBA" id="ARBA00003294"/>
    </source>
</evidence>
<dbReference type="PIRSF" id="PIRSF001365">
    <property type="entry name" value="DHDPS"/>
    <property type="match status" value="1"/>
</dbReference>
<dbReference type="InterPro" id="IPR002220">
    <property type="entry name" value="DapA-like"/>
</dbReference>
<dbReference type="Pfam" id="PF00701">
    <property type="entry name" value="DHDPS"/>
    <property type="match status" value="1"/>
</dbReference>
<keyword evidence="7 12" id="KW-0220">Diaminopimelate biosynthesis</keyword>
<feature type="binding site" evidence="12">
    <location>
        <position position="49"/>
    </location>
    <ligand>
        <name>pyruvate</name>
        <dbReference type="ChEBI" id="CHEBI:15361"/>
    </ligand>
</feature>
<dbReference type="PANTHER" id="PTHR12128:SF66">
    <property type="entry name" value="4-HYDROXY-2-OXOGLUTARATE ALDOLASE, MITOCHONDRIAL"/>
    <property type="match status" value="1"/>
</dbReference>
<dbReference type="RefSeq" id="WP_224192958.1">
    <property type="nucleotide sequence ID" value="NZ_JAIRAU010000024.1"/>
</dbReference>